<sequence length="65" mass="7182">MNNRVREILGALLAFDTTSRESNLALIAWLGDFLRARGVTSQLFYDDEGRKANLYARLGQPAPAG</sequence>
<protein>
    <submittedName>
        <fullName evidence="1">Acetylornithine deacetylase</fullName>
    </submittedName>
</protein>
<dbReference type="Proteomes" id="UP000255050">
    <property type="component" value="Unassembled WGS sequence"/>
</dbReference>
<reference evidence="1 2" key="1">
    <citation type="submission" date="2018-06" db="EMBL/GenBank/DDBJ databases">
        <authorList>
            <consortium name="Pathogen Informatics"/>
            <person name="Doyle S."/>
        </authorList>
    </citation>
    <scope>NUCLEOTIDE SEQUENCE [LARGE SCALE GENOMIC DNA]</scope>
    <source>
        <strain evidence="1 2">NCTC11694</strain>
    </source>
</reference>
<accession>A0A7H4LTV1</accession>
<evidence type="ECO:0000313" key="1">
    <source>
        <dbReference type="EMBL" id="STR39577.1"/>
    </source>
</evidence>
<gene>
    <name evidence="1" type="ORF">NCTC11694_00718</name>
</gene>
<evidence type="ECO:0000313" key="2">
    <source>
        <dbReference type="Proteomes" id="UP000255050"/>
    </source>
</evidence>
<dbReference type="AlphaFoldDB" id="A0A7H4LTV1"/>
<name>A0A7H4LTV1_9ENTR</name>
<dbReference type="Gene3D" id="3.40.630.10">
    <property type="entry name" value="Zn peptidases"/>
    <property type="match status" value="1"/>
</dbReference>
<dbReference type="EMBL" id="UGJR01000002">
    <property type="protein sequence ID" value="STR39577.1"/>
    <property type="molecule type" value="Genomic_DNA"/>
</dbReference>
<organism evidence="1 2">
    <name type="scientific">Klebsiella michiganensis</name>
    <dbReference type="NCBI Taxonomy" id="1134687"/>
    <lineage>
        <taxon>Bacteria</taxon>
        <taxon>Pseudomonadati</taxon>
        <taxon>Pseudomonadota</taxon>
        <taxon>Gammaproteobacteria</taxon>
        <taxon>Enterobacterales</taxon>
        <taxon>Enterobacteriaceae</taxon>
        <taxon>Klebsiella/Raoultella group</taxon>
        <taxon>Klebsiella</taxon>
    </lineage>
</organism>
<comment type="caution">
    <text evidence="1">The sequence shown here is derived from an EMBL/GenBank/DDBJ whole genome shotgun (WGS) entry which is preliminary data.</text>
</comment>
<proteinExistence type="predicted"/>